<evidence type="ECO:0000313" key="13">
    <source>
        <dbReference type="EMBL" id="GAP16129.1"/>
    </source>
</evidence>
<dbReference type="InterPro" id="IPR051174">
    <property type="entry name" value="Cytochrome_c-type_ET"/>
</dbReference>
<dbReference type="RefSeq" id="WP_075075508.1">
    <property type="nucleotide sequence ID" value="NZ_DF967973.1"/>
</dbReference>
<gene>
    <name evidence="13" type="ORF">LARV_03925</name>
</gene>
<organism evidence="13">
    <name type="scientific">Longilinea arvoryzae</name>
    <dbReference type="NCBI Taxonomy" id="360412"/>
    <lineage>
        <taxon>Bacteria</taxon>
        <taxon>Bacillati</taxon>
        <taxon>Chloroflexota</taxon>
        <taxon>Anaerolineae</taxon>
        <taxon>Anaerolineales</taxon>
        <taxon>Anaerolineaceae</taxon>
        <taxon>Longilinea</taxon>
    </lineage>
</organism>
<reference evidence="13" key="1">
    <citation type="submission" date="2015-07" db="EMBL/GenBank/DDBJ databases">
        <title>Draft Genome Sequences of Anaerolinea thermolimosa IMO-1, Bellilinea caldifistulae GOMI-1, Leptolinea tardivitalis YMTK-2, Levilinea saccharolytica KIBI-1,Longilinea arvoryzae KOME-1, Previously Described as Members of the Anaerolineaceae (Chloroflexi).</title>
        <authorList>
            <person name="Sekiguchi Y."/>
            <person name="Ohashi A."/>
            <person name="Matsuura N."/>
            <person name="Tourlousse M.D."/>
        </authorList>
    </citation>
    <scope>NUCLEOTIDE SEQUENCE [LARGE SCALE GENOMIC DNA]</scope>
    <source>
        <strain evidence="13">KOME-1</strain>
    </source>
</reference>
<dbReference type="PANTHER" id="PTHR30333">
    <property type="entry name" value="CYTOCHROME C-TYPE PROTEIN"/>
    <property type="match status" value="1"/>
</dbReference>
<keyword evidence="10" id="KW-0408">Iron</keyword>
<comment type="similarity">
    <text evidence="2">Belongs to the NapC/NirT/NrfH family.</text>
</comment>
<keyword evidence="5" id="KW-0349">Heme</keyword>
<dbReference type="GO" id="GO:0046872">
    <property type="term" value="F:metal ion binding"/>
    <property type="evidence" value="ECO:0007669"/>
    <property type="project" value="UniProtKB-KW"/>
</dbReference>
<evidence type="ECO:0000256" key="9">
    <source>
        <dbReference type="ARBA" id="ARBA00022989"/>
    </source>
</evidence>
<dbReference type="InterPro" id="IPR005126">
    <property type="entry name" value="NapC/NirT_cyt_c_N"/>
</dbReference>
<dbReference type="EMBL" id="DF967973">
    <property type="protein sequence ID" value="GAP16129.1"/>
    <property type="molecule type" value="Genomic_DNA"/>
</dbReference>
<keyword evidence="3" id="KW-0813">Transport</keyword>
<keyword evidence="6" id="KW-0812">Transmembrane</keyword>
<dbReference type="InterPro" id="IPR036280">
    <property type="entry name" value="Multihaem_cyt_sf"/>
</dbReference>
<dbReference type="OrthoDB" id="166316at2"/>
<keyword evidence="9" id="KW-1133">Transmembrane helix</keyword>
<dbReference type="Gene3D" id="1.10.3820.10">
    <property type="entry name" value="Di-heme elbow motif domain"/>
    <property type="match status" value="1"/>
</dbReference>
<evidence type="ECO:0000256" key="5">
    <source>
        <dbReference type="ARBA" id="ARBA00022617"/>
    </source>
</evidence>
<accession>A0A0K8MXZ6</accession>
<protein>
    <submittedName>
        <fullName evidence="13">NapC/NirT cytochrome c family, N-terminal region</fullName>
    </submittedName>
</protein>
<name>A0A0K8MXZ6_9CHLR</name>
<evidence type="ECO:0000256" key="7">
    <source>
        <dbReference type="ARBA" id="ARBA00022723"/>
    </source>
</evidence>
<sequence length="213" mass="22385">MPARRKPTPKKSSALIPVLAGLLALGLILAIAGFGFAAAQESHDSFCASCHTQPESTYYERSTAAAGVDLASFHTGQKTRCIDCHAGSGLSGRLAAELMGAQNALRWYTKNAVQPAPLTHPIGDGNCLKCHQAVTQEGYQLKAPALPGSQMEEGRAGHWHQFLARWQGLDKSAATCVSCHAGHATGSTADNGFMDIQSVQSVCEACHRVAGEG</sequence>
<keyword evidence="14" id="KW-1185">Reference proteome</keyword>
<evidence type="ECO:0000256" key="1">
    <source>
        <dbReference type="ARBA" id="ARBA00004236"/>
    </source>
</evidence>
<keyword evidence="11" id="KW-0472">Membrane</keyword>
<dbReference type="PANTHER" id="PTHR30333:SF1">
    <property type="entry name" value="CYTOCHROME C-TYPE PROTEIN NAPC"/>
    <property type="match status" value="1"/>
</dbReference>
<evidence type="ECO:0000313" key="14">
    <source>
        <dbReference type="Proteomes" id="UP000055060"/>
    </source>
</evidence>
<proteinExistence type="inferred from homology"/>
<evidence type="ECO:0000256" key="11">
    <source>
        <dbReference type="ARBA" id="ARBA00023136"/>
    </source>
</evidence>
<keyword evidence="4" id="KW-1003">Cell membrane</keyword>
<dbReference type="Proteomes" id="UP000055060">
    <property type="component" value="Unassembled WGS sequence"/>
</dbReference>
<evidence type="ECO:0000256" key="10">
    <source>
        <dbReference type="ARBA" id="ARBA00023004"/>
    </source>
</evidence>
<evidence type="ECO:0000256" key="2">
    <source>
        <dbReference type="ARBA" id="ARBA00007395"/>
    </source>
</evidence>
<evidence type="ECO:0000256" key="4">
    <source>
        <dbReference type="ARBA" id="ARBA00022475"/>
    </source>
</evidence>
<dbReference type="GO" id="GO:0009055">
    <property type="term" value="F:electron transfer activity"/>
    <property type="evidence" value="ECO:0007669"/>
    <property type="project" value="TreeGrafter"/>
</dbReference>
<comment type="subcellular location">
    <subcellularLocation>
        <location evidence="1">Cell membrane</location>
    </subcellularLocation>
</comment>
<evidence type="ECO:0000256" key="8">
    <source>
        <dbReference type="ARBA" id="ARBA00022982"/>
    </source>
</evidence>
<dbReference type="Pfam" id="PF03264">
    <property type="entry name" value="Cytochrom_NNT"/>
    <property type="match status" value="1"/>
</dbReference>
<dbReference type="GO" id="GO:0005886">
    <property type="term" value="C:plasma membrane"/>
    <property type="evidence" value="ECO:0007669"/>
    <property type="project" value="UniProtKB-SubCell"/>
</dbReference>
<keyword evidence="7" id="KW-0479">Metal-binding</keyword>
<dbReference type="GO" id="GO:0009061">
    <property type="term" value="P:anaerobic respiration"/>
    <property type="evidence" value="ECO:0007669"/>
    <property type="project" value="TreeGrafter"/>
</dbReference>
<keyword evidence="8" id="KW-0249">Electron transport</keyword>
<feature type="domain" description="NapC/NirT cytochrome c N-terminal" evidence="12">
    <location>
        <begin position="19"/>
        <end position="109"/>
    </location>
</feature>
<dbReference type="STRING" id="360412.LARV_03925"/>
<dbReference type="SUPFAM" id="SSF48695">
    <property type="entry name" value="Multiheme cytochromes"/>
    <property type="match status" value="1"/>
</dbReference>
<evidence type="ECO:0000256" key="3">
    <source>
        <dbReference type="ARBA" id="ARBA00022448"/>
    </source>
</evidence>
<evidence type="ECO:0000256" key="6">
    <source>
        <dbReference type="ARBA" id="ARBA00022692"/>
    </source>
</evidence>
<dbReference type="AlphaFoldDB" id="A0A0K8MXZ6"/>
<evidence type="ECO:0000259" key="12">
    <source>
        <dbReference type="Pfam" id="PF03264"/>
    </source>
</evidence>
<dbReference type="InterPro" id="IPR038266">
    <property type="entry name" value="NapC/NirT_cytc_sf"/>
</dbReference>